<organism evidence="2 3">
    <name type="scientific">Rhizophagus irregularis</name>
    <dbReference type="NCBI Taxonomy" id="588596"/>
    <lineage>
        <taxon>Eukaryota</taxon>
        <taxon>Fungi</taxon>
        <taxon>Fungi incertae sedis</taxon>
        <taxon>Mucoromycota</taxon>
        <taxon>Glomeromycotina</taxon>
        <taxon>Glomeromycetes</taxon>
        <taxon>Glomerales</taxon>
        <taxon>Glomeraceae</taxon>
        <taxon>Rhizophagus</taxon>
    </lineage>
</organism>
<evidence type="ECO:0000313" key="2">
    <source>
        <dbReference type="EMBL" id="PKY58876.1"/>
    </source>
</evidence>
<dbReference type="AlphaFoldDB" id="A0A2I1HJ47"/>
<proteinExistence type="predicted"/>
<sequence>MYFHFDIQSLLVSYISIVRGPGVLVLLGYLSLERPLPDLTKVKKEKEDFKKKFENLLEMGTYKSLEKGVCQLLSHNMNLESSKGSAKAVFEEARQVLFEECNIILTNVSTNISTFDPSFEEVD</sequence>
<evidence type="ECO:0000313" key="3">
    <source>
        <dbReference type="Proteomes" id="UP000234323"/>
    </source>
</evidence>
<protein>
    <submittedName>
        <fullName evidence="2">Uncharacterized protein</fullName>
    </submittedName>
</protein>
<accession>A0A2I1HJ47</accession>
<evidence type="ECO:0000256" key="1">
    <source>
        <dbReference type="SAM" id="Phobius"/>
    </source>
</evidence>
<gene>
    <name evidence="2" type="ORF">RhiirA4_481157</name>
</gene>
<dbReference type="EMBL" id="LLXI01003234">
    <property type="protein sequence ID" value="PKY58876.1"/>
    <property type="molecule type" value="Genomic_DNA"/>
</dbReference>
<dbReference type="Proteomes" id="UP000234323">
    <property type="component" value="Unassembled WGS sequence"/>
</dbReference>
<reference evidence="2 3" key="1">
    <citation type="submission" date="2015-10" db="EMBL/GenBank/DDBJ databases">
        <title>Genome analyses suggest a sexual origin of heterokaryosis in a supposedly ancient asexual fungus.</title>
        <authorList>
            <person name="Ropars J."/>
            <person name="Sedzielewska K."/>
            <person name="Noel J."/>
            <person name="Charron P."/>
            <person name="Farinelli L."/>
            <person name="Marton T."/>
            <person name="Kruger M."/>
            <person name="Pelin A."/>
            <person name="Brachmann A."/>
            <person name="Corradi N."/>
        </authorList>
    </citation>
    <scope>NUCLEOTIDE SEQUENCE [LARGE SCALE GENOMIC DNA]</scope>
    <source>
        <strain evidence="2 3">A4</strain>
    </source>
</reference>
<feature type="transmembrane region" description="Helical" evidence="1">
    <location>
        <begin position="12"/>
        <end position="32"/>
    </location>
</feature>
<keyword evidence="1" id="KW-0812">Transmembrane</keyword>
<name>A0A2I1HJ47_9GLOM</name>
<keyword evidence="3" id="KW-1185">Reference proteome</keyword>
<keyword evidence="1" id="KW-0472">Membrane</keyword>
<comment type="caution">
    <text evidence="2">The sequence shown here is derived from an EMBL/GenBank/DDBJ whole genome shotgun (WGS) entry which is preliminary data.</text>
</comment>
<keyword evidence="1" id="KW-1133">Transmembrane helix</keyword>